<evidence type="ECO:0008006" key="5">
    <source>
        <dbReference type="Google" id="ProtNLM"/>
    </source>
</evidence>
<dbReference type="STRING" id="65357.A0A024G4F7"/>
<dbReference type="InParanoid" id="A0A024G4F7"/>
<evidence type="ECO:0000256" key="1">
    <source>
        <dbReference type="ARBA" id="ARBA00005705"/>
    </source>
</evidence>
<feature type="signal peptide" evidence="2">
    <location>
        <begin position="1"/>
        <end position="24"/>
    </location>
</feature>
<dbReference type="PANTHER" id="PTHR12994:SF17">
    <property type="entry name" value="LD30995P"/>
    <property type="match status" value="1"/>
</dbReference>
<evidence type="ECO:0000256" key="2">
    <source>
        <dbReference type="SAM" id="SignalP"/>
    </source>
</evidence>
<gene>
    <name evidence="3" type="ORF">BN9_024350</name>
</gene>
<dbReference type="GO" id="GO:0006508">
    <property type="term" value="P:proteolysis"/>
    <property type="evidence" value="ECO:0007669"/>
    <property type="project" value="InterPro"/>
</dbReference>
<protein>
    <recommendedName>
        <fullName evidence="5">Dipeptidase</fullName>
    </recommendedName>
</protein>
<dbReference type="GO" id="GO:0070004">
    <property type="term" value="F:cysteine-type exopeptidase activity"/>
    <property type="evidence" value="ECO:0007669"/>
    <property type="project" value="InterPro"/>
</dbReference>
<comment type="caution">
    <text evidence="3">The sequence shown here is derived from an EMBL/GenBank/DDBJ whole genome shotgun (WGS) entry which is preliminary data.</text>
</comment>
<dbReference type="InterPro" id="IPR005322">
    <property type="entry name" value="Peptidase_C69"/>
</dbReference>
<dbReference type="EMBL" id="CAIX01000023">
    <property type="protein sequence ID" value="CCI41651.1"/>
    <property type="molecule type" value="Genomic_DNA"/>
</dbReference>
<dbReference type="GO" id="GO:0016805">
    <property type="term" value="F:dipeptidase activity"/>
    <property type="evidence" value="ECO:0007669"/>
    <property type="project" value="InterPro"/>
</dbReference>
<organism evidence="3 4">
    <name type="scientific">Albugo candida</name>
    <dbReference type="NCBI Taxonomy" id="65357"/>
    <lineage>
        <taxon>Eukaryota</taxon>
        <taxon>Sar</taxon>
        <taxon>Stramenopiles</taxon>
        <taxon>Oomycota</taxon>
        <taxon>Peronosporomycetes</taxon>
        <taxon>Albuginales</taxon>
        <taxon>Albuginaceae</taxon>
        <taxon>Albugo</taxon>
    </lineage>
</organism>
<keyword evidence="2" id="KW-0732">Signal</keyword>
<proteinExistence type="inferred from homology"/>
<sequence>MRLGKPQALLRCFLVAVISSYASGCTVIACGKKATADGSTLLAHTDDTGFVPSDLRLVRVPAQQHSANSRRAVYEFNAGYPRLVVNDRGPNYKPKELEPVNSSDTKRFEELFVPLGYIPQISNTYGYYDQDYGIMNDMQLSMAESTCGARTVGWPNDLSYGYNLFSINELSKIALERCVSARCAIQTMGSLAEEYGFYGELSGSPNRPAYSDSSESLAISDKHGEVWIFNILTGKNNASAVWAAQRVADDHITVIANGFTIREIDLEKPDYFMASKNIFSFCEEMGWWNKSFVEPFDFTRVYGYQGPNQKHAYTIGRRMWRVYDLLAPSLLLDSRLGWWAKEKTYPFSVKPDALVTVNNVMDILKDYYQNTRYDLTKGIAAGPFGSPVRWQTYSRLGRWERPISVYRTIYSYVLQIRSFLPDAVGGILWYGQGCPHGTVYVPFSCQQKSIPESYLIGKQSEFSFKSSWRVFNLVVNWSLLRFDVISVDVRQRAKELQEEAFEFQKKLDNHRFGSDINATDLTYLEESKNKFAAYVVDEWWKLAWILIAKYSDGMILTGETNSDLENPGYPEWWLKLTDFVTPETAA</sequence>
<comment type="similarity">
    <text evidence="1">Belongs to the peptidase C69 family. Secernin subfamily.</text>
</comment>
<keyword evidence="4" id="KW-1185">Reference proteome</keyword>
<dbReference type="Proteomes" id="UP000053237">
    <property type="component" value="Unassembled WGS sequence"/>
</dbReference>
<reference evidence="3 4" key="1">
    <citation type="submission" date="2012-05" db="EMBL/GenBank/DDBJ databases">
        <title>Recombination and specialization in a pathogen metapopulation.</title>
        <authorList>
            <person name="Gardiner A."/>
            <person name="Kemen E."/>
            <person name="Schultz-Larsen T."/>
            <person name="MacLean D."/>
            <person name="Van Oosterhout C."/>
            <person name="Jones J.D.G."/>
        </authorList>
    </citation>
    <scope>NUCLEOTIDE SEQUENCE [LARGE SCALE GENOMIC DNA]</scope>
    <source>
        <strain evidence="3 4">Ac Nc2</strain>
    </source>
</reference>
<dbReference type="OrthoDB" id="5175656at2759"/>
<evidence type="ECO:0000313" key="4">
    <source>
        <dbReference type="Proteomes" id="UP000053237"/>
    </source>
</evidence>
<name>A0A024G4F7_9STRA</name>
<feature type="chain" id="PRO_5001532206" description="Dipeptidase" evidence="2">
    <location>
        <begin position="25"/>
        <end position="586"/>
    </location>
</feature>
<dbReference type="Pfam" id="PF03577">
    <property type="entry name" value="Peptidase_C69"/>
    <property type="match status" value="1"/>
</dbReference>
<dbReference type="PROSITE" id="PS51257">
    <property type="entry name" value="PROKAR_LIPOPROTEIN"/>
    <property type="match status" value="1"/>
</dbReference>
<accession>A0A024G4F7</accession>
<dbReference type="AlphaFoldDB" id="A0A024G4F7"/>
<dbReference type="PANTHER" id="PTHR12994">
    <property type="entry name" value="SECERNIN"/>
    <property type="match status" value="1"/>
</dbReference>
<evidence type="ECO:0000313" key="3">
    <source>
        <dbReference type="EMBL" id="CCI41651.1"/>
    </source>
</evidence>